<evidence type="ECO:0000313" key="5">
    <source>
        <dbReference type="EMBL" id="QQG44894.1"/>
    </source>
</evidence>
<dbReference type="SUPFAM" id="SSF160246">
    <property type="entry name" value="EspE N-terminal domain-like"/>
    <property type="match status" value="1"/>
</dbReference>
<dbReference type="Gene3D" id="3.30.300.160">
    <property type="entry name" value="Type II secretion system, protein E, N-terminal domain"/>
    <property type="match status" value="1"/>
</dbReference>
<dbReference type="InterPro" id="IPR007831">
    <property type="entry name" value="T2SS_GspE_N"/>
</dbReference>
<gene>
    <name evidence="5" type="ORF">HYW89_02675</name>
</gene>
<evidence type="ECO:0000256" key="3">
    <source>
        <dbReference type="ARBA" id="ARBA00022840"/>
    </source>
</evidence>
<dbReference type="PROSITE" id="PS00662">
    <property type="entry name" value="T2SP_E"/>
    <property type="match status" value="1"/>
</dbReference>
<dbReference type="PANTHER" id="PTHR30258:SF1">
    <property type="entry name" value="PROTEIN TRANSPORT PROTEIN HOFB HOMOLOG"/>
    <property type="match status" value="1"/>
</dbReference>
<dbReference type="Proteomes" id="UP000595618">
    <property type="component" value="Chromosome"/>
</dbReference>
<dbReference type="AlphaFoldDB" id="A0A7T5RIU5"/>
<dbReference type="InterPro" id="IPR037257">
    <property type="entry name" value="T2SS_E_N_sf"/>
</dbReference>
<dbReference type="EMBL" id="CP066690">
    <property type="protein sequence ID" value="QQG44894.1"/>
    <property type="molecule type" value="Genomic_DNA"/>
</dbReference>
<evidence type="ECO:0000259" key="4">
    <source>
        <dbReference type="PROSITE" id="PS00662"/>
    </source>
</evidence>
<keyword evidence="2" id="KW-0547">Nucleotide-binding</keyword>
<feature type="domain" description="Bacterial type II secretion system protein E" evidence="4">
    <location>
        <begin position="362"/>
        <end position="376"/>
    </location>
</feature>
<dbReference type="GO" id="GO:0005524">
    <property type="term" value="F:ATP binding"/>
    <property type="evidence" value="ECO:0007669"/>
    <property type="project" value="UniProtKB-KW"/>
</dbReference>
<comment type="similarity">
    <text evidence="1">Belongs to the GSP E family.</text>
</comment>
<dbReference type="GO" id="GO:0016887">
    <property type="term" value="F:ATP hydrolysis activity"/>
    <property type="evidence" value="ECO:0007669"/>
    <property type="project" value="TreeGrafter"/>
</dbReference>
<dbReference type="Gene3D" id="3.40.50.300">
    <property type="entry name" value="P-loop containing nucleotide triphosphate hydrolases"/>
    <property type="match status" value="1"/>
</dbReference>
<organism evidence="5 6">
    <name type="scientific">Candidatus Sungiibacteriota bacterium</name>
    <dbReference type="NCBI Taxonomy" id="2750080"/>
    <lineage>
        <taxon>Bacteria</taxon>
        <taxon>Candidatus Sungiibacteriota</taxon>
    </lineage>
</organism>
<reference evidence="5 6" key="1">
    <citation type="submission" date="2020-07" db="EMBL/GenBank/DDBJ databases">
        <title>Huge and variable diversity of episymbiotic CPR bacteria and DPANN archaea in groundwater ecosystems.</title>
        <authorList>
            <person name="He C.Y."/>
            <person name="Keren R."/>
            <person name="Whittaker M."/>
            <person name="Farag I.F."/>
            <person name="Doudna J."/>
            <person name="Cate J.H.D."/>
            <person name="Banfield J.F."/>
        </authorList>
    </citation>
    <scope>NUCLEOTIDE SEQUENCE [LARGE SCALE GENOMIC DNA]</scope>
    <source>
        <strain evidence="5">NC_groundwater_541_Ag_S-0.1um_46_50</strain>
    </source>
</reference>
<protein>
    <submittedName>
        <fullName evidence="5">Type II/IV secretion system protein</fullName>
    </submittedName>
</protein>
<dbReference type="InterPro" id="IPR027417">
    <property type="entry name" value="P-loop_NTPase"/>
</dbReference>
<keyword evidence="3" id="KW-0067">ATP-binding</keyword>
<name>A0A7T5RIU5_9BACT</name>
<dbReference type="Pfam" id="PF00437">
    <property type="entry name" value="T2SSE"/>
    <property type="match status" value="1"/>
</dbReference>
<sequence length="554" mass="61953">MTARFEEEKPKRKLELLRRKEEESSVKILSQKYKIPYVDLGTFPVETDAIKIVPEETARRAELVVFQVAGKRLDVAVRNPEKEETRAALRRLEEDHFTFNLYLASKSSLLRAWEIYKKVPVEYEAASGTVQLAPQKIIELQKELTTLGGVGLRIEKGLAGRTTEVLEIILAGALGLEASDVHVEPQKEKVRLRFRLDGLLHDVASLPPKVYNLLLSRIKLISELKLNVHDRAQDGRFTVKTNSTDIEIRTSVLPGPHGENTVLRILNPKALQVPFEELGMQSWIIEIVADELKKPNGMILTTGPTGSGKTTTLYAFLKKIHSPSVKIITIEDPIEYHLVGVEQTQVSPENGYDFANGLRAIVRQDPDVILVGEIRDFETAETAMHAALTGHLVFSTLHTNSAAGTIPRLLDLGVKPAIIAPAINITMAQRLLRKLCVRCRTPVSVGVAEKKKIEAELGRYPKKAPLPKDWKIFKVTPKGCDDCSGIGYKGRIGVFEIILINDVVERLILREPSEFEIKKEAERQDQITMRQDGLLKVLAGITDFEELERVVGTD</sequence>
<dbReference type="InterPro" id="IPR001482">
    <property type="entry name" value="T2SS/T4SS_dom"/>
</dbReference>
<accession>A0A7T5RIU5</accession>
<evidence type="ECO:0000256" key="2">
    <source>
        <dbReference type="ARBA" id="ARBA00022741"/>
    </source>
</evidence>
<dbReference type="InterPro" id="IPR003593">
    <property type="entry name" value="AAA+_ATPase"/>
</dbReference>
<proteinExistence type="inferred from homology"/>
<dbReference type="CDD" id="cd01129">
    <property type="entry name" value="PulE-GspE-like"/>
    <property type="match status" value="1"/>
</dbReference>
<dbReference type="GO" id="GO:0005886">
    <property type="term" value="C:plasma membrane"/>
    <property type="evidence" value="ECO:0007669"/>
    <property type="project" value="TreeGrafter"/>
</dbReference>
<dbReference type="Pfam" id="PF05157">
    <property type="entry name" value="MshEN"/>
    <property type="match status" value="1"/>
</dbReference>
<dbReference type="Gene3D" id="3.30.450.90">
    <property type="match status" value="1"/>
</dbReference>
<evidence type="ECO:0000313" key="6">
    <source>
        <dbReference type="Proteomes" id="UP000595618"/>
    </source>
</evidence>
<dbReference type="SUPFAM" id="SSF52540">
    <property type="entry name" value="P-loop containing nucleoside triphosphate hydrolases"/>
    <property type="match status" value="1"/>
</dbReference>
<dbReference type="PANTHER" id="PTHR30258">
    <property type="entry name" value="TYPE II SECRETION SYSTEM PROTEIN GSPE-RELATED"/>
    <property type="match status" value="1"/>
</dbReference>
<dbReference type="SMART" id="SM00382">
    <property type="entry name" value="AAA"/>
    <property type="match status" value="1"/>
</dbReference>
<evidence type="ECO:0000256" key="1">
    <source>
        <dbReference type="ARBA" id="ARBA00006611"/>
    </source>
</evidence>